<proteinExistence type="predicted"/>
<feature type="repeat" description="TPR" evidence="3">
    <location>
        <begin position="288"/>
        <end position="321"/>
    </location>
</feature>
<protein>
    <submittedName>
        <fullName evidence="5">Tetratricopeptide repeat protein</fullName>
    </submittedName>
</protein>
<name>A0AAE4Z4G4_9BACT</name>
<dbReference type="SMART" id="SM00028">
    <property type="entry name" value="TPR"/>
    <property type="match status" value="2"/>
</dbReference>
<gene>
    <name evidence="5" type="ORF">GWO12_00465</name>
</gene>
<dbReference type="SUPFAM" id="SSF48452">
    <property type="entry name" value="TPR-like"/>
    <property type="match status" value="2"/>
</dbReference>
<dbReference type="Pfam" id="PF13432">
    <property type="entry name" value="TPR_16"/>
    <property type="match status" value="1"/>
</dbReference>
<dbReference type="Gene3D" id="1.25.40.10">
    <property type="entry name" value="Tetratricopeptide repeat domain"/>
    <property type="match status" value="2"/>
</dbReference>
<keyword evidence="4" id="KW-0732">Signal</keyword>
<dbReference type="Proteomes" id="UP000702544">
    <property type="component" value="Unassembled WGS sequence"/>
</dbReference>
<sequence length="337" mass="36274">MFDKFLWRAALGVFLSLLHVSSGAAQTTAIDSVRALVGAEEIDAALAFAGAAVAARPKSADAHCAQAVALQRAATDLEAAVDAAKRCVDIDDDVAEYHFILGEALMELAGAKGGLGALGPARAGKAAVERAIALDPGHLAARLQLFYFLVQAPGIAGGSEREAKRQAEELSRLDPILGLNARYLLAADDLDDEERVEFFDQALPLAATAADSQGFAMWVATSTAASAEADVLAERLVTRLYEANPEDPRAKYYRARLWALQGRNLEEAERLLIDYLAAEWRPRSPSPAGAHWRLGLVYEKQGRVAEALEQYRTAAELLPDWEAPRQDVARLERQAGG</sequence>
<dbReference type="PROSITE" id="PS50005">
    <property type="entry name" value="TPR"/>
    <property type="match status" value="1"/>
</dbReference>
<dbReference type="PROSITE" id="PS50293">
    <property type="entry name" value="TPR_REGION"/>
    <property type="match status" value="1"/>
</dbReference>
<accession>A0AAE4Z4G4</accession>
<evidence type="ECO:0000256" key="2">
    <source>
        <dbReference type="ARBA" id="ARBA00022803"/>
    </source>
</evidence>
<dbReference type="InterPro" id="IPR013105">
    <property type="entry name" value="TPR_2"/>
</dbReference>
<feature type="signal peptide" evidence="4">
    <location>
        <begin position="1"/>
        <end position="24"/>
    </location>
</feature>
<evidence type="ECO:0000256" key="1">
    <source>
        <dbReference type="ARBA" id="ARBA00022737"/>
    </source>
</evidence>
<dbReference type="Pfam" id="PF07719">
    <property type="entry name" value="TPR_2"/>
    <property type="match status" value="1"/>
</dbReference>
<organism evidence="5 6">
    <name type="scientific">Candidatus Kutchimonas denitrificans</name>
    <dbReference type="NCBI Taxonomy" id="3056748"/>
    <lineage>
        <taxon>Bacteria</taxon>
        <taxon>Pseudomonadati</taxon>
        <taxon>Gemmatimonadota</taxon>
        <taxon>Gemmatimonadia</taxon>
        <taxon>Candidatus Palauibacterales</taxon>
        <taxon>Candidatus Palauibacteraceae</taxon>
        <taxon>Candidatus Kutchimonas</taxon>
    </lineage>
</organism>
<evidence type="ECO:0000313" key="6">
    <source>
        <dbReference type="Proteomes" id="UP000702544"/>
    </source>
</evidence>
<evidence type="ECO:0000313" key="5">
    <source>
        <dbReference type="EMBL" id="NIR73580.1"/>
    </source>
</evidence>
<reference evidence="5 6" key="1">
    <citation type="submission" date="2020-01" db="EMBL/GenBank/DDBJ databases">
        <title>Genomes assembled from Gulf of Kutch pelagic sediment metagenomes.</title>
        <authorList>
            <person name="Chandrashekar M."/>
            <person name="Mahajan M.S."/>
            <person name="Dave K.J."/>
            <person name="Vatsa P."/>
            <person name="Nathani N.M."/>
        </authorList>
    </citation>
    <scope>NUCLEOTIDE SEQUENCE [LARGE SCALE GENOMIC DNA]</scope>
    <source>
        <strain evidence="5">KS3-K002</strain>
    </source>
</reference>
<dbReference type="EMBL" id="JAACAK010000002">
    <property type="protein sequence ID" value="NIR73580.1"/>
    <property type="molecule type" value="Genomic_DNA"/>
</dbReference>
<keyword evidence="2 3" id="KW-0802">TPR repeat</keyword>
<feature type="chain" id="PRO_5042023821" evidence="4">
    <location>
        <begin position="25"/>
        <end position="337"/>
    </location>
</feature>
<comment type="caution">
    <text evidence="5">The sequence shown here is derived from an EMBL/GenBank/DDBJ whole genome shotgun (WGS) entry which is preliminary data.</text>
</comment>
<dbReference type="InterPro" id="IPR019734">
    <property type="entry name" value="TPR_rpt"/>
</dbReference>
<dbReference type="InterPro" id="IPR011990">
    <property type="entry name" value="TPR-like_helical_dom_sf"/>
</dbReference>
<evidence type="ECO:0000256" key="3">
    <source>
        <dbReference type="PROSITE-ProRule" id="PRU00339"/>
    </source>
</evidence>
<dbReference type="AlphaFoldDB" id="A0AAE4Z4G4"/>
<keyword evidence="1" id="KW-0677">Repeat</keyword>
<evidence type="ECO:0000256" key="4">
    <source>
        <dbReference type="SAM" id="SignalP"/>
    </source>
</evidence>